<evidence type="ECO:0000256" key="2">
    <source>
        <dbReference type="SAM" id="Phobius"/>
    </source>
</evidence>
<feature type="compositionally biased region" description="Polar residues" evidence="1">
    <location>
        <begin position="234"/>
        <end position="251"/>
    </location>
</feature>
<protein>
    <submittedName>
        <fullName evidence="3">Uncharacterized protein</fullName>
    </submittedName>
</protein>
<evidence type="ECO:0000313" key="3">
    <source>
        <dbReference type="EMBL" id="KAK7069207.1"/>
    </source>
</evidence>
<keyword evidence="2" id="KW-0812">Transmembrane</keyword>
<dbReference type="Proteomes" id="UP001381693">
    <property type="component" value="Unassembled WGS sequence"/>
</dbReference>
<reference evidence="3 4" key="1">
    <citation type="submission" date="2023-11" db="EMBL/GenBank/DDBJ databases">
        <title>Halocaridina rubra genome assembly.</title>
        <authorList>
            <person name="Smith C."/>
        </authorList>
    </citation>
    <scope>NUCLEOTIDE SEQUENCE [LARGE SCALE GENOMIC DNA]</scope>
    <source>
        <strain evidence="3">EP-1</strain>
        <tissue evidence="3">Whole</tissue>
    </source>
</reference>
<feature type="compositionally biased region" description="Polar residues" evidence="1">
    <location>
        <begin position="134"/>
        <end position="164"/>
    </location>
</feature>
<feature type="region of interest" description="Disordered" evidence="1">
    <location>
        <begin position="127"/>
        <end position="181"/>
    </location>
</feature>
<gene>
    <name evidence="3" type="ORF">SK128_000062</name>
</gene>
<evidence type="ECO:0000256" key="1">
    <source>
        <dbReference type="SAM" id="MobiDB-lite"/>
    </source>
</evidence>
<comment type="caution">
    <text evidence="3">The sequence shown here is derived from an EMBL/GenBank/DDBJ whole genome shotgun (WGS) entry which is preliminary data.</text>
</comment>
<sequence>MENDITYVRGPEGQRVVVIPAKQPNVDTEDSGMVCSIVCIILFITLAIIFVIIGGIFYGVQPSFNNTLSVVGFAFLIVAGVCIMAIFPMCCAMDSFHDRQVQRYMHIDDPRSHDSLRTADDMYRRRTFSSSSSADGSPTDRNPREQTSSSFYNLQPSMSRSQEPSALDVRQGSQTNISGRVSPYQVYSRDIEILTSQGYPSQHSYSRHHEASALPGRSSSPVRHTDVRPPPSHSPSLSQGRMQSSYMTSAVDTMREPVGRYTPLQSPTLSPGSTQPDHSISEVNRSPSSIRHLSGRYSPLHSPYLSPGSSQIASVNPSLDRSYSPQSETTYLSQ</sequence>
<name>A0AAN8WN71_HALRR</name>
<keyword evidence="2" id="KW-0472">Membrane</keyword>
<feature type="compositionally biased region" description="Polar residues" evidence="1">
    <location>
        <begin position="307"/>
        <end position="334"/>
    </location>
</feature>
<feature type="transmembrane region" description="Helical" evidence="2">
    <location>
        <begin position="70"/>
        <end position="93"/>
    </location>
</feature>
<accession>A0AAN8WN71</accession>
<feature type="region of interest" description="Disordered" evidence="1">
    <location>
        <begin position="199"/>
        <end position="334"/>
    </location>
</feature>
<keyword evidence="4" id="KW-1185">Reference proteome</keyword>
<evidence type="ECO:0000313" key="4">
    <source>
        <dbReference type="Proteomes" id="UP001381693"/>
    </source>
</evidence>
<dbReference type="AlphaFoldDB" id="A0AAN8WN71"/>
<proteinExistence type="predicted"/>
<organism evidence="3 4">
    <name type="scientific">Halocaridina rubra</name>
    <name type="common">Hawaiian red shrimp</name>
    <dbReference type="NCBI Taxonomy" id="373956"/>
    <lineage>
        <taxon>Eukaryota</taxon>
        <taxon>Metazoa</taxon>
        <taxon>Ecdysozoa</taxon>
        <taxon>Arthropoda</taxon>
        <taxon>Crustacea</taxon>
        <taxon>Multicrustacea</taxon>
        <taxon>Malacostraca</taxon>
        <taxon>Eumalacostraca</taxon>
        <taxon>Eucarida</taxon>
        <taxon>Decapoda</taxon>
        <taxon>Pleocyemata</taxon>
        <taxon>Caridea</taxon>
        <taxon>Atyoidea</taxon>
        <taxon>Atyidae</taxon>
        <taxon>Halocaridina</taxon>
    </lineage>
</organism>
<feature type="compositionally biased region" description="Polar residues" evidence="1">
    <location>
        <begin position="263"/>
        <end position="291"/>
    </location>
</feature>
<feature type="transmembrane region" description="Helical" evidence="2">
    <location>
        <begin position="32"/>
        <end position="58"/>
    </location>
</feature>
<dbReference type="EMBL" id="JAXCGZ010017000">
    <property type="protein sequence ID" value="KAK7069207.1"/>
    <property type="molecule type" value="Genomic_DNA"/>
</dbReference>
<keyword evidence="2" id="KW-1133">Transmembrane helix</keyword>